<dbReference type="InterPro" id="IPR000757">
    <property type="entry name" value="Beta-glucanase-like"/>
</dbReference>
<feature type="domain" description="GH16" evidence="3">
    <location>
        <begin position="16"/>
        <end position="226"/>
    </location>
</feature>
<dbReference type="InterPro" id="IPR013320">
    <property type="entry name" value="ConA-like_dom_sf"/>
</dbReference>
<sequence length="335" mass="38091">MRSPFTFSALVVLASAFWAVSSQPQEAANGGFFEALDNHDNFNIAHGYGPERWGCSFTRTQVHETSEGTRITIGKDSELKPYSCGELIYKQTHLGYGTYSIEMIASHVVGQVTSFFLIANEDTEIDIEVTGLNTRVGWMNIWHEQKQNPISIRLPFDAARGWHSYQFEWRPSYVAWSVDGNVVLNRSDIPTTSPQKANYKLEINSWTQVQPEIKLDWAGKFRYPKDGTIPQAHFRNMRHTPWVDPERIRDGDGVNDGKEGPQTPVDEPDNRQKSSAEAAQKPTGIMMAGIVVYGMQLEFRPFMTDDGFLTLTLETKRHLVVKAYHERLDKRVLAF</sequence>
<dbReference type="Gene3D" id="2.60.120.200">
    <property type="match status" value="1"/>
</dbReference>
<comment type="caution">
    <text evidence="4">The sequence shown here is derived from an EMBL/GenBank/DDBJ whole genome shotgun (WGS) entry which is preliminary data.</text>
</comment>
<evidence type="ECO:0000256" key="1">
    <source>
        <dbReference type="SAM" id="MobiDB-lite"/>
    </source>
</evidence>
<dbReference type="AlphaFoldDB" id="A0A9P6JHB0"/>
<feature type="signal peptide" evidence="2">
    <location>
        <begin position="1"/>
        <end position="22"/>
    </location>
</feature>
<gene>
    <name evidence="4" type="ORF">BGZ70_007044</name>
</gene>
<evidence type="ECO:0000313" key="4">
    <source>
        <dbReference type="EMBL" id="KAF9968032.1"/>
    </source>
</evidence>
<feature type="region of interest" description="Disordered" evidence="1">
    <location>
        <begin position="240"/>
        <end position="280"/>
    </location>
</feature>
<dbReference type="GO" id="GO:0004553">
    <property type="term" value="F:hydrolase activity, hydrolyzing O-glycosyl compounds"/>
    <property type="evidence" value="ECO:0007669"/>
    <property type="project" value="InterPro"/>
</dbReference>
<evidence type="ECO:0000256" key="2">
    <source>
        <dbReference type="SAM" id="SignalP"/>
    </source>
</evidence>
<dbReference type="Pfam" id="PF00722">
    <property type="entry name" value="Glyco_hydro_16"/>
    <property type="match status" value="1"/>
</dbReference>
<evidence type="ECO:0000259" key="3">
    <source>
        <dbReference type="PROSITE" id="PS51762"/>
    </source>
</evidence>
<dbReference type="Proteomes" id="UP000738359">
    <property type="component" value="Unassembled WGS sequence"/>
</dbReference>
<keyword evidence="5" id="KW-1185">Reference proteome</keyword>
<dbReference type="OrthoDB" id="25131at2759"/>
<keyword evidence="2" id="KW-0732">Signal</keyword>
<reference evidence="4" key="1">
    <citation type="journal article" date="2020" name="Fungal Divers.">
        <title>Resolving the Mortierellaceae phylogeny through synthesis of multi-gene phylogenetics and phylogenomics.</title>
        <authorList>
            <person name="Vandepol N."/>
            <person name="Liber J."/>
            <person name="Desiro A."/>
            <person name="Na H."/>
            <person name="Kennedy M."/>
            <person name="Barry K."/>
            <person name="Grigoriev I.V."/>
            <person name="Miller A.N."/>
            <person name="O'Donnell K."/>
            <person name="Stajich J.E."/>
            <person name="Bonito G."/>
        </authorList>
    </citation>
    <scope>NUCLEOTIDE SEQUENCE</scope>
    <source>
        <strain evidence="4">CK1249</strain>
    </source>
</reference>
<feature type="chain" id="PRO_5040359074" description="GH16 domain-containing protein" evidence="2">
    <location>
        <begin position="23"/>
        <end position="335"/>
    </location>
</feature>
<accession>A0A9P6JHB0</accession>
<dbReference type="PROSITE" id="PS51762">
    <property type="entry name" value="GH16_2"/>
    <property type="match status" value="1"/>
</dbReference>
<dbReference type="EMBL" id="JAAAHY010000042">
    <property type="protein sequence ID" value="KAF9968032.1"/>
    <property type="molecule type" value="Genomic_DNA"/>
</dbReference>
<feature type="compositionally biased region" description="Basic and acidic residues" evidence="1">
    <location>
        <begin position="244"/>
        <end position="259"/>
    </location>
</feature>
<organism evidence="4 5">
    <name type="scientific">Mortierella alpina</name>
    <name type="common">Oleaginous fungus</name>
    <name type="synonym">Mortierella renispora</name>
    <dbReference type="NCBI Taxonomy" id="64518"/>
    <lineage>
        <taxon>Eukaryota</taxon>
        <taxon>Fungi</taxon>
        <taxon>Fungi incertae sedis</taxon>
        <taxon>Mucoromycota</taxon>
        <taxon>Mortierellomycotina</taxon>
        <taxon>Mortierellomycetes</taxon>
        <taxon>Mortierellales</taxon>
        <taxon>Mortierellaceae</taxon>
        <taxon>Mortierella</taxon>
    </lineage>
</organism>
<evidence type="ECO:0000313" key="5">
    <source>
        <dbReference type="Proteomes" id="UP000738359"/>
    </source>
</evidence>
<proteinExistence type="predicted"/>
<name>A0A9P6JHB0_MORAP</name>
<dbReference type="GO" id="GO:0005975">
    <property type="term" value="P:carbohydrate metabolic process"/>
    <property type="evidence" value="ECO:0007669"/>
    <property type="project" value="InterPro"/>
</dbReference>
<dbReference type="SUPFAM" id="SSF49899">
    <property type="entry name" value="Concanavalin A-like lectins/glucanases"/>
    <property type="match status" value="1"/>
</dbReference>
<protein>
    <recommendedName>
        <fullName evidence="3">GH16 domain-containing protein</fullName>
    </recommendedName>
</protein>